<keyword evidence="2" id="KW-0678">Repressor</keyword>
<feature type="region of interest" description="Disordered" evidence="6">
    <location>
        <begin position="453"/>
        <end position="477"/>
    </location>
</feature>
<feature type="compositionally biased region" description="Polar residues" evidence="6">
    <location>
        <begin position="210"/>
        <end position="225"/>
    </location>
</feature>
<feature type="compositionally biased region" description="Polar residues" evidence="6">
    <location>
        <begin position="247"/>
        <end position="258"/>
    </location>
</feature>
<dbReference type="GO" id="GO:0003677">
    <property type="term" value="F:DNA binding"/>
    <property type="evidence" value="ECO:0007669"/>
    <property type="project" value="InterPro"/>
</dbReference>
<dbReference type="PANTHER" id="PTHR35346:SF1">
    <property type="entry name" value="BEN DOMAIN-CONTAINING PROTEIN 6"/>
    <property type="match status" value="1"/>
</dbReference>
<dbReference type="InterPro" id="IPR037496">
    <property type="entry name" value="BEND6-like"/>
</dbReference>
<evidence type="ECO:0000256" key="3">
    <source>
        <dbReference type="ARBA" id="ARBA00023015"/>
    </source>
</evidence>
<dbReference type="PROSITE" id="PS51457">
    <property type="entry name" value="BEN"/>
    <property type="match status" value="1"/>
</dbReference>
<dbReference type="STRING" id="41427.A0A182IPE2"/>
<feature type="region of interest" description="Disordered" evidence="6">
    <location>
        <begin position="184"/>
        <end position="258"/>
    </location>
</feature>
<organism evidence="7">
    <name type="scientific">Anopheles atroparvus</name>
    <name type="common">European mosquito</name>
    <dbReference type="NCBI Taxonomy" id="41427"/>
    <lineage>
        <taxon>Eukaryota</taxon>
        <taxon>Metazoa</taxon>
        <taxon>Ecdysozoa</taxon>
        <taxon>Arthropoda</taxon>
        <taxon>Hexapoda</taxon>
        <taxon>Insecta</taxon>
        <taxon>Pterygota</taxon>
        <taxon>Neoptera</taxon>
        <taxon>Endopterygota</taxon>
        <taxon>Diptera</taxon>
        <taxon>Nematocera</taxon>
        <taxon>Culicoidea</taxon>
        <taxon>Culicidae</taxon>
        <taxon>Anophelinae</taxon>
        <taxon>Anopheles</taxon>
    </lineage>
</organism>
<dbReference type="AlphaFoldDB" id="A0A182IPE2"/>
<keyword evidence="3" id="KW-0805">Transcription regulation</keyword>
<keyword evidence="4" id="KW-0804">Transcription</keyword>
<protein>
    <submittedName>
        <fullName evidence="7">BEN domain-containing protein</fullName>
    </submittedName>
</protein>
<evidence type="ECO:0000256" key="2">
    <source>
        <dbReference type="ARBA" id="ARBA00022491"/>
    </source>
</evidence>
<dbReference type="Gene3D" id="1.10.10.2590">
    <property type="entry name" value="BEN domain"/>
    <property type="match status" value="1"/>
</dbReference>
<dbReference type="SMART" id="SM01025">
    <property type="entry name" value="BEN"/>
    <property type="match status" value="1"/>
</dbReference>
<feature type="compositionally biased region" description="Basic and acidic residues" evidence="6">
    <location>
        <begin position="504"/>
        <end position="515"/>
    </location>
</feature>
<proteinExistence type="predicted"/>
<evidence type="ECO:0000256" key="5">
    <source>
        <dbReference type="ARBA" id="ARBA00023242"/>
    </source>
</evidence>
<evidence type="ECO:0000313" key="7">
    <source>
        <dbReference type="EnsemblMetazoa" id="AATE002947-PA.1"/>
    </source>
</evidence>
<feature type="compositionally biased region" description="Low complexity" evidence="6">
    <location>
        <begin position="28"/>
        <end position="40"/>
    </location>
</feature>
<dbReference type="InterPro" id="IPR018379">
    <property type="entry name" value="BEN_domain"/>
</dbReference>
<name>A0A182IPE2_ANOAO</name>
<comment type="subcellular location">
    <subcellularLocation>
        <location evidence="1">Nucleus</location>
    </subcellularLocation>
</comment>
<accession>A0A182IPE2</accession>
<feature type="compositionally biased region" description="Polar residues" evidence="6">
    <location>
        <begin position="18"/>
        <end position="27"/>
    </location>
</feature>
<dbReference type="GO" id="GO:0045746">
    <property type="term" value="P:negative regulation of Notch signaling pathway"/>
    <property type="evidence" value="ECO:0007669"/>
    <property type="project" value="InterPro"/>
</dbReference>
<dbReference type="VEuPathDB" id="VectorBase:AATE002947"/>
<keyword evidence="5" id="KW-0539">Nucleus</keyword>
<evidence type="ECO:0000256" key="1">
    <source>
        <dbReference type="ARBA" id="ARBA00004123"/>
    </source>
</evidence>
<evidence type="ECO:0000256" key="4">
    <source>
        <dbReference type="ARBA" id="ARBA00023163"/>
    </source>
</evidence>
<dbReference type="GO" id="GO:0005634">
    <property type="term" value="C:nucleus"/>
    <property type="evidence" value="ECO:0007669"/>
    <property type="project" value="UniProtKB-SubCell"/>
</dbReference>
<dbReference type="EnsemblMetazoa" id="AATE002947-RA">
    <property type="protein sequence ID" value="AATE002947-PA.1"/>
    <property type="gene ID" value="AATE002947"/>
</dbReference>
<feature type="region of interest" description="Disordered" evidence="6">
    <location>
        <begin position="499"/>
        <end position="528"/>
    </location>
</feature>
<sequence>MPAAIVPTNEVSSGAGVSMQTNQTLTQSFSDSSNDGNSNSRSDDVSQSNESSMVPTRYYTRQHVSQKPAGHAGLPRAPSWLLIEWERPHGEPYSYAVIASTQIVDQDKKFIETELRQLRKMAANNLNTKLNPQMPPVQRQQNFTALDHHHTGQQMHSPMHRNEPNWAVQFPDWKHCVASQHHVEHQGTVPAKKRLRHDSASSCRDPLSPSPTTVEARSSEQSTVTGHRAGALSAERIITPRSDRTARSNAVQPMTFDQQTQTIGPAFFGATGNDAQLGKVISYLESIMAEQKSCQMEREYDRKLLHDLHEKLMVQERMLRGIEEKIALQRNPNQSNPGNDGADPNSVSADGIGLELSLIDRCLMTDEDGRLLGEYRCNEAEFVENSAPATMAETHLDANSNQSWIPSIDAMAKNVHGAISSTASIDLPSVAVTTATVGAIFTTVESTENYVFPSSDQRTVPGESGGNAGYNNTSCVRPTTTGKVEKIDLIDDLKKDWEDEEAELERSNGDEEKSPSRLAETATSGSANEMVSIGAHGTLVKQSALQKINWSNYKSATRKLLMEVFGREKLATHSLSGRPSPALRGNADKPVKDRLEANMVADVMEMVCKRCNINEALVRNVITAKCADENKMRKQRAGLLTKRVETTKAAPQKVEPDSVTTHETFAHVLLVAKEDLFCAISGSSVAYSCTIIVFSVSPPHSCCFSSSASSRIRLILSPKRMLSPSSTLSRCVVFDVTSTAAAATSATVGPLAVRGEIASVAITTGSSIVCVLSRLSLPGG</sequence>
<dbReference type="Pfam" id="PF10523">
    <property type="entry name" value="BEN"/>
    <property type="match status" value="1"/>
</dbReference>
<dbReference type="GO" id="GO:0003714">
    <property type="term" value="F:transcription corepressor activity"/>
    <property type="evidence" value="ECO:0007669"/>
    <property type="project" value="InterPro"/>
</dbReference>
<dbReference type="GO" id="GO:0045666">
    <property type="term" value="P:positive regulation of neuron differentiation"/>
    <property type="evidence" value="ECO:0007669"/>
    <property type="project" value="InterPro"/>
</dbReference>
<dbReference type="PANTHER" id="PTHR35346">
    <property type="entry name" value="BEN DOMAIN-CONTAINING PROTEIN 6"/>
    <property type="match status" value="1"/>
</dbReference>
<reference evidence="7" key="1">
    <citation type="submission" date="2022-08" db="UniProtKB">
        <authorList>
            <consortium name="EnsemblMetazoa"/>
        </authorList>
    </citation>
    <scope>IDENTIFICATION</scope>
    <source>
        <strain evidence="7">EBRO</strain>
    </source>
</reference>
<feature type="region of interest" description="Disordered" evidence="6">
    <location>
        <begin position="1"/>
        <end position="54"/>
    </location>
</feature>
<evidence type="ECO:0000256" key="6">
    <source>
        <dbReference type="SAM" id="MobiDB-lite"/>
    </source>
</evidence>